<protein>
    <submittedName>
        <fullName evidence="2">Uncharacterized protein</fullName>
    </submittedName>
</protein>
<accession>A0A9D4AJF2</accession>
<evidence type="ECO:0000256" key="1">
    <source>
        <dbReference type="SAM" id="MobiDB-lite"/>
    </source>
</evidence>
<feature type="region of interest" description="Disordered" evidence="1">
    <location>
        <begin position="1"/>
        <end position="63"/>
    </location>
</feature>
<name>A0A9D4AJF2_9ROSI</name>
<proteinExistence type="predicted"/>
<comment type="caution">
    <text evidence="2">The sequence shown here is derived from an EMBL/GenBank/DDBJ whole genome shotgun (WGS) entry which is preliminary data.</text>
</comment>
<feature type="compositionally biased region" description="Low complexity" evidence="1">
    <location>
        <begin position="39"/>
        <end position="52"/>
    </location>
</feature>
<evidence type="ECO:0000313" key="3">
    <source>
        <dbReference type="Proteomes" id="UP000828251"/>
    </source>
</evidence>
<gene>
    <name evidence="2" type="ORF">J1N35_005611</name>
</gene>
<organism evidence="2 3">
    <name type="scientific">Gossypium stocksii</name>
    <dbReference type="NCBI Taxonomy" id="47602"/>
    <lineage>
        <taxon>Eukaryota</taxon>
        <taxon>Viridiplantae</taxon>
        <taxon>Streptophyta</taxon>
        <taxon>Embryophyta</taxon>
        <taxon>Tracheophyta</taxon>
        <taxon>Spermatophyta</taxon>
        <taxon>Magnoliopsida</taxon>
        <taxon>eudicotyledons</taxon>
        <taxon>Gunneridae</taxon>
        <taxon>Pentapetalae</taxon>
        <taxon>rosids</taxon>
        <taxon>malvids</taxon>
        <taxon>Malvales</taxon>
        <taxon>Malvaceae</taxon>
        <taxon>Malvoideae</taxon>
        <taxon>Gossypium</taxon>
    </lineage>
</organism>
<keyword evidence="3" id="KW-1185">Reference proteome</keyword>
<feature type="compositionally biased region" description="Basic and acidic residues" evidence="1">
    <location>
        <begin position="11"/>
        <end position="30"/>
    </location>
</feature>
<reference evidence="2 3" key="1">
    <citation type="journal article" date="2021" name="Plant Biotechnol. J.">
        <title>Multi-omics assisted identification of the key and species-specific regulatory components of drought-tolerant mechanisms in Gossypium stocksii.</title>
        <authorList>
            <person name="Yu D."/>
            <person name="Ke L."/>
            <person name="Zhang D."/>
            <person name="Wu Y."/>
            <person name="Sun Y."/>
            <person name="Mei J."/>
            <person name="Sun J."/>
            <person name="Sun Y."/>
        </authorList>
    </citation>
    <scope>NUCLEOTIDE SEQUENCE [LARGE SCALE GENOMIC DNA]</scope>
    <source>
        <strain evidence="3">cv. E1</strain>
        <tissue evidence="2">Leaf</tissue>
    </source>
</reference>
<feature type="compositionally biased region" description="Gly residues" evidence="1">
    <location>
        <begin position="54"/>
        <end position="63"/>
    </location>
</feature>
<sequence length="63" mass="7169">MAEAESFFRAWFEENKFKFSKPKETRNGGEDHEEEQDQNENSGNSKNNGNGKPITGGKGRGYR</sequence>
<dbReference type="Proteomes" id="UP000828251">
    <property type="component" value="Unassembled WGS sequence"/>
</dbReference>
<dbReference type="EMBL" id="JAIQCV010000002">
    <property type="protein sequence ID" value="KAH1122451.1"/>
    <property type="molecule type" value="Genomic_DNA"/>
</dbReference>
<evidence type="ECO:0000313" key="2">
    <source>
        <dbReference type="EMBL" id="KAH1122451.1"/>
    </source>
</evidence>
<dbReference type="AlphaFoldDB" id="A0A9D4AJF2"/>